<evidence type="ECO:0000313" key="2">
    <source>
        <dbReference type="EMBL" id="KAA9353857.1"/>
    </source>
</evidence>
<name>A0A5N1JH86_9BACT</name>
<organism evidence="2 3">
    <name type="scientific">Larkinella humicola</name>
    <dbReference type="NCBI Taxonomy" id="2607654"/>
    <lineage>
        <taxon>Bacteria</taxon>
        <taxon>Pseudomonadati</taxon>
        <taxon>Bacteroidota</taxon>
        <taxon>Cytophagia</taxon>
        <taxon>Cytophagales</taxon>
        <taxon>Spirosomataceae</taxon>
        <taxon>Larkinella</taxon>
    </lineage>
</organism>
<accession>A0A5N1JH86</accession>
<dbReference type="RefSeq" id="WP_150877101.1">
    <property type="nucleotide sequence ID" value="NZ_VTWS01000003.1"/>
</dbReference>
<dbReference type="Proteomes" id="UP000326344">
    <property type="component" value="Unassembled WGS sequence"/>
</dbReference>
<keyword evidence="3" id="KW-1185">Reference proteome</keyword>
<sequence>MKKALKTWFMVYGFQFSVADACFSTIFTARQSRRGTAPKTEDRKPKTLPGLTFDRLLPTFDGR</sequence>
<proteinExistence type="predicted"/>
<evidence type="ECO:0000313" key="3">
    <source>
        <dbReference type="Proteomes" id="UP000326344"/>
    </source>
</evidence>
<gene>
    <name evidence="2" type="ORF">F0P93_14645</name>
</gene>
<protein>
    <submittedName>
        <fullName evidence="2">Uncharacterized protein</fullName>
    </submittedName>
</protein>
<feature type="region of interest" description="Disordered" evidence="1">
    <location>
        <begin position="31"/>
        <end position="63"/>
    </location>
</feature>
<reference evidence="2 3" key="1">
    <citation type="submission" date="2019-09" db="EMBL/GenBank/DDBJ databases">
        <title>Genome Sequence of Larkinella sp MA1.</title>
        <authorList>
            <person name="Srinivasan S."/>
        </authorList>
    </citation>
    <scope>NUCLEOTIDE SEQUENCE [LARGE SCALE GENOMIC DNA]</scope>
    <source>
        <strain evidence="2 3">MA1</strain>
    </source>
</reference>
<dbReference type="AlphaFoldDB" id="A0A5N1JH86"/>
<dbReference type="EMBL" id="VTWS01000003">
    <property type="protein sequence ID" value="KAA9353857.1"/>
    <property type="molecule type" value="Genomic_DNA"/>
</dbReference>
<evidence type="ECO:0000256" key="1">
    <source>
        <dbReference type="SAM" id="MobiDB-lite"/>
    </source>
</evidence>
<comment type="caution">
    <text evidence="2">The sequence shown here is derived from an EMBL/GenBank/DDBJ whole genome shotgun (WGS) entry which is preliminary data.</text>
</comment>